<dbReference type="InterPro" id="IPR004031">
    <property type="entry name" value="PMP22/EMP/MP20/Claudin"/>
</dbReference>
<evidence type="ECO:0000256" key="2">
    <source>
        <dbReference type="ARBA" id="ARBA00022692"/>
    </source>
</evidence>
<evidence type="ECO:0000313" key="7">
    <source>
        <dbReference type="Proteomes" id="UP000694888"/>
    </source>
</evidence>
<feature type="region of interest" description="Disordered" evidence="5">
    <location>
        <begin position="176"/>
        <end position="246"/>
    </location>
</feature>
<dbReference type="Pfam" id="PF00822">
    <property type="entry name" value="PMP22_Claudin"/>
    <property type="match status" value="1"/>
</dbReference>
<dbReference type="GeneID" id="106012068"/>
<evidence type="ECO:0000256" key="4">
    <source>
        <dbReference type="ARBA" id="ARBA00023136"/>
    </source>
</evidence>
<dbReference type="Gene3D" id="1.20.140.150">
    <property type="match status" value="1"/>
</dbReference>
<organism evidence="7 8">
    <name type="scientific">Aplysia californica</name>
    <name type="common">California sea hare</name>
    <dbReference type="NCBI Taxonomy" id="6500"/>
    <lineage>
        <taxon>Eukaryota</taxon>
        <taxon>Metazoa</taxon>
        <taxon>Spiralia</taxon>
        <taxon>Lophotrochozoa</taxon>
        <taxon>Mollusca</taxon>
        <taxon>Gastropoda</taxon>
        <taxon>Heterobranchia</taxon>
        <taxon>Euthyneura</taxon>
        <taxon>Tectipleura</taxon>
        <taxon>Aplysiida</taxon>
        <taxon>Aplysioidea</taxon>
        <taxon>Aplysiidae</taxon>
        <taxon>Aplysia</taxon>
    </lineage>
</organism>
<feature type="compositionally biased region" description="Pro residues" evidence="5">
    <location>
        <begin position="232"/>
        <end position="241"/>
    </location>
</feature>
<feature type="region of interest" description="Disordered" evidence="5">
    <location>
        <begin position="430"/>
        <end position="467"/>
    </location>
</feature>
<keyword evidence="2 6" id="KW-0812">Transmembrane</keyword>
<feature type="compositionally biased region" description="Polar residues" evidence="5">
    <location>
        <begin position="302"/>
        <end position="328"/>
    </location>
</feature>
<dbReference type="PANTHER" id="PTHR10671">
    <property type="entry name" value="EPITHELIAL MEMBRANE PROTEIN-RELATED"/>
    <property type="match status" value="1"/>
</dbReference>
<proteinExistence type="predicted"/>
<dbReference type="PANTHER" id="PTHR10671:SF108">
    <property type="entry name" value="CLAUDIN FAMILY PROTEIN-RELATED"/>
    <property type="match status" value="1"/>
</dbReference>
<feature type="transmembrane region" description="Helical" evidence="6">
    <location>
        <begin position="69"/>
        <end position="93"/>
    </location>
</feature>
<feature type="region of interest" description="Disordered" evidence="5">
    <location>
        <begin position="288"/>
        <end position="396"/>
    </location>
</feature>
<evidence type="ECO:0000256" key="3">
    <source>
        <dbReference type="ARBA" id="ARBA00022989"/>
    </source>
</evidence>
<dbReference type="Proteomes" id="UP000694888">
    <property type="component" value="Unplaced"/>
</dbReference>
<gene>
    <name evidence="8" type="primary">LOC106012068</name>
</gene>
<keyword evidence="3 6" id="KW-1133">Transmembrane helix</keyword>
<evidence type="ECO:0000256" key="1">
    <source>
        <dbReference type="ARBA" id="ARBA00004141"/>
    </source>
</evidence>
<name>A0ABM1VUY0_APLCA</name>
<comment type="subcellular location">
    <subcellularLocation>
        <location evidence="1">Membrane</location>
        <topology evidence="1">Multi-pass membrane protein</topology>
    </subcellularLocation>
</comment>
<feature type="transmembrane region" description="Helical" evidence="6">
    <location>
        <begin position="146"/>
        <end position="167"/>
    </location>
</feature>
<sequence>MALEARTVFIMGQLVLVAGMLLMVASLVTRQWIELDGDSEGIFLGCSPCDKLSVISIDSMNILLNTVRAFLLLGLCLGLVAFFVTVCLVRSISQLTTTIIRGEKMSVLTMFGGLMVLCGFAAYYIAYLRDARKLTFPLRPEVGFSLWLAGAGGGMFILSGFTCYFSLQAMLASDEKSDAADKNQPPNVETMHPAQHPIGNSNRPNGRSETPFYEDMPRLSENGIRSSSTRPWQPPPYPPTNPAQKLANCNVYTTTPGMHSEELSFSPKDRVPLSQQNSLYERFPEYHRLSSSQNENRARYSHLNNSPSSFGDLHPQTSVRSSKNTDTSFHMKGEARAAPPRDNPYYQPNSHSVFTSRNYSSRDLNPYRQQSRSGFSQTTKNLNFSSYPSPLHQSNALHRSRDVTLPNNTHYSHERESADSVLLKPSAFLSRQTTARQAHRPQPPPPSGASSSGFSTRSSYPRRDPTNGWVLGHEYF</sequence>
<evidence type="ECO:0000256" key="5">
    <source>
        <dbReference type="SAM" id="MobiDB-lite"/>
    </source>
</evidence>
<feature type="compositionally biased region" description="Polar residues" evidence="5">
    <location>
        <begin position="198"/>
        <end position="208"/>
    </location>
</feature>
<dbReference type="RefSeq" id="XP_035826222.1">
    <property type="nucleotide sequence ID" value="XM_035970329.1"/>
</dbReference>
<keyword evidence="7" id="KW-1185">Reference proteome</keyword>
<dbReference type="InterPro" id="IPR050579">
    <property type="entry name" value="PMP-22/EMP/MP20-like"/>
</dbReference>
<protein>
    <submittedName>
        <fullName evidence="8">Uncharacterized protein LOC106012068</fullName>
    </submittedName>
</protein>
<feature type="transmembrane region" description="Helical" evidence="6">
    <location>
        <begin position="105"/>
        <end position="126"/>
    </location>
</feature>
<accession>A0ABM1VUY0</accession>
<evidence type="ECO:0000313" key="8">
    <source>
        <dbReference type="RefSeq" id="XP_035826222.1"/>
    </source>
</evidence>
<keyword evidence="4 6" id="KW-0472">Membrane</keyword>
<reference evidence="8" key="1">
    <citation type="submission" date="2025-08" db="UniProtKB">
        <authorList>
            <consortium name="RefSeq"/>
        </authorList>
    </citation>
    <scope>IDENTIFICATION</scope>
</reference>
<feature type="transmembrane region" description="Helical" evidence="6">
    <location>
        <begin position="7"/>
        <end position="28"/>
    </location>
</feature>
<feature type="compositionally biased region" description="Low complexity" evidence="5">
    <location>
        <begin position="448"/>
        <end position="459"/>
    </location>
</feature>
<feature type="compositionally biased region" description="Polar residues" evidence="5">
    <location>
        <begin position="346"/>
        <end position="396"/>
    </location>
</feature>
<evidence type="ECO:0000256" key="6">
    <source>
        <dbReference type="SAM" id="Phobius"/>
    </source>
</evidence>